<sequence>MNTPGTAPVIERGPRDPNTSALTLPVVVALYSMANLYTRTLPDSIAKSLVSPFIEPLASTLVELGVPHVARCSQFIFRQGERAWAALWSVRLVSPVLPLDSVTITTVPFNRGVSHPPIHAAVDVIQRPSNALQPNLTHRP</sequence>
<reference evidence="1 2" key="1">
    <citation type="submission" date="2019-10" db="EMBL/GenBank/DDBJ databases">
        <authorList>
            <person name="Palmer J.M."/>
        </authorList>
    </citation>
    <scope>NUCLEOTIDE SEQUENCE [LARGE SCALE GENOMIC DNA]</scope>
    <source>
        <strain evidence="1 2">TWF730</strain>
    </source>
</reference>
<dbReference type="EMBL" id="JAVHNS010000009">
    <property type="protein sequence ID" value="KAK6343449.1"/>
    <property type="molecule type" value="Genomic_DNA"/>
</dbReference>
<organism evidence="1 2">
    <name type="scientific">Orbilia blumenaviensis</name>
    <dbReference type="NCBI Taxonomy" id="1796055"/>
    <lineage>
        <taxon>Eukaryota</taxon>
        <taxon>Fungi</taxon>
        <taxon>Dikarya</taxon>
        <taxon>Ascomycota</taxon>
        <taxon>Pezizomycotina</taxon>
        <taxon>Orbiliomycetes</taxon>
        <taxon>Orbiliales</taxon>
        <taxon>Orbiliaceae</taxon>
        <taxon>Orbilia</taxon>
    </lineage>
</organism>
<keyword evidence="2" id="KW-1185">Reference proteome</keyword>
<dbReference type="Proteomes" id="UP001373714">
    <property type="component" value="Unassembled WGS sequence"/>
</dbReference>
<proteinExistence type="predicted"/>
<evidence type="ECO:0000313" key="1">
    <source>
        <dbReference type="EMBL" id="KAK6343449.1"/>
    </source>
</evidence>
<gene>
    <name evidence="1" type="ORF">TWF730_011038</name>
</gene>
<name>A0AAV9UKD5_9PEZI</name>
<evidence type="ECO:0000313" key="2">
    <source>
        <dbReference type="Proteomes" id="UP001373714"/>
    </source>
</evidence>
<comment type="caution">
    <text evidence="1">The sequence shown here is derived from an EMBL/GenBank/DDBJ whole genome shotgun (WGS) entry which is preliminary data.</text>
</comment>
<accession>A0AAV9UKD5</accession>
<protein>
    <submittedName>
        <fullName evidence="1">Uncharacterized protein</fullName>
    </submittedName>
</protein>
<dbReference type="AlphaFoldDB" id="A0AAV9UKD5"/>